<dbReference type="AlphaFoldDB" id="A0A6A4TGQ6"/>
<protein>
    <submittedName>
        <fullName evidence="1">Uncharacterized protein</fullName>
    </submittedName>
</protein>
<name>A0A6A4TGQ6_SCOMX</name>
<gene>
    <name evidence="1" type="ORF">F2P81_002406</name>
</gene>
<organism evidence="1 2">
    <name type="scientific">Scophthalmus maximus</name>
    <name type="common">Turbot</name>
    <name type="synonym">Psetta maxima</name>
    <dbReference type="NCBI Taxonomy" id="52904"/>
    <lineage>
        <taxon>Eukaryota</taxon>
        <taxon>Metazoa</taxon>
        <taxon>Chordata</taxon>
        <taxon>Craniata</taxon>
        <taxon>Vertebrata</taxon>
        <taxon>Euteleostomi</taxon>
        <taxon>Actinopterygii</taxon>
        <taxon>Neopterygii</taxon>
        <taxon>Teleostei</taxon>
        <taxon>Neoteleostei</taxon>
        <taxon>Acanthomorphata</taxon>
        <taxon>Carangaria</taxon>
        <taxon>Pleuronectiformes</taxon>
        <taxon>Pleuronectoidei</taxon>
        <taxon>Scophthalmidae</taxon>
        <taxon>Scophthalmus</taxon>
    </lineage>
</organism>
<evidence type="ECO:0000313" key="1">
    <source>
        <dbReference type="EMBL" id="KAF0045877.1"/>
    </source>
</evidence>
<sequence>MSDTFLCNVLTETKKLGVSEARSNTEPTFVRSDRILLLTLDEKQDDEGDIGGRWSWWRPLEVADDERWCLGYVSPPDKDK</sequence>
<comment type="caution">
    <text evidence="1">The sequence shown here is derived from an EMBL/GenBank/DDBJ whole genome shotgun (WGS) entry which is preliminary data.</text>
</comment>
<evidence type="ECO:0000313" key="2">
    <source>
        <dbReference type="Proteomes" id="UP000438429"/>
    </source>
</evidence>
<dbReference type="Proteomes" id="UP000438429">
    <property type="component" value="Unassembled WGS sequence"/>
</dbReference>
<dbReference type="EMBL" id="VEVO01000002">
    <property type="protein sequence ID" value="KAF0045877.1"/>
    <property type="molecule type" value="Genomic_DNA"/>
</dbReference>
<accession>A0A6A4TGQ6</accession>
<proteinExistence type="predicted"/>
<reference evidence="1 2" key="1">
    <citation type="submission" date="2019-06" db="EMBL/GenBank/DDBJ databases">
        <title>Draft genomes of female and male turbot (Scophthalmus maximus).</title>
        <authorList>
            <person name="Xu H."/>
            <person name="Xu X.-W."/>
            <person name="Shao C."/>
            <person name="Chen S."/>
        </authorList>
    </citation>
    <scope>NUCLEOTIDE SEQUENCE [LARGE SCALE GENOMIC DNA]</scope>
    <source>
        <strain evidence="1">Ysfricsl-2016a</strain>
        <tissue evidence="1">Blood</tissue>
    </source>
</reference>